<evidence type="ECO:0000313" key="3">
    <source>
        <dbReference type="Proteomes" id="UP001597171"/>
    </source>
</evidence>
<accession>A0ABW3ZAI7</accession>
<dbReference type="Proteomes" id="UP001597171">
    <property type="component" value="Unassembled WGS sequence"/>
</dbReference>
<sequence>MDTGIGSFSTPAAVTRPAPPRAPEPSRDVAPANASANATSRPAVVAPLADNERRVELDAETNSLIYRTVEIATGAVLSQTPDEARLRLRAYIDGVGAGRPAQTLVSATA</sequence>
<evidence type="ECO:0008006" key="4">
    <source>
        <dbReference type="Google" id="ProtNLM"/>
    </source>
</evidence>
<dbReference type="EMBL" id="JBHTMX010000194">
    <property type="protein sequence ID" value="MFD1333263.1"/>
    <property type="molecule type" value="Genomic_DNA"/>
</dbReference>
<name>A0ABW3ZAI7_9HYPH</name>
<organism evidence="2 3">
    <name type="scientific">Methylopila musalis</name>
    <dbReference type="NCBI Taxonomy" id="1134781"/>
    <lineage>
        <taxon>Bacteria</taxon>
        <taxon>Pseudomonadati</taxon>
        <taxon>Pseudomonadota</taxon>
        <taxon>Alphaproteobacteria</taxon>
        <taxon>Hyphomicrobiales</taxon>
        <taxon>Methylopilaceae</taxon>
        <taxon>Methylopila</taxon>
    </lineage>
</organism>
<keyword evidence="3" id="KW-1185">Reference proteome</keyword>
<reference evidence="3" key="1">
    <citation type="journal article" date="2019" name="Int. J. Syst. Evol. Microbiol.">
        <title>The Global Catalogue of Microorganisms (GCM) 10K type strain sequencing project: providing services to taxonomists for standard genome sequencing and annotation.</title>
        <authorList>
            <consortium name="The Broad Institute Genomics Platform"/>
            <consortium name="The Broad Institute Genome Sequencing Center for Infectious Disease"/>
            <person name="Wu L."/>
            <person name="Ma J."/>
        </authorList>
    </citation>
    <scope>NUCLEOTIDE SEQUENCE [LARGE SCALE GENOMIC DNA]</scope>
    <source>
        <strain evidence="3">CCUG 61696</strain>
    </source>
</reference>
<proteinExistence type="predicted"/>
<evidence type="ECO:0000313" key="2">
    <source>
        <dbReference type="EMBL" id="MFD1333263.1"/>
    </source>
</evidence>
<comment type="caution">
    <text evidence="2">The sequence shown here is derived from an EMBL/GenBank/DDBJ whole genome shotgun (WGS) entry which is preliminary data.</text>
</comment>
<evidence type="ECO:0000256" key="1">
    <source>
        <dbReference type="SAM" id="MobiDB-lite"/>
    </source>
</evidence>
<protein>
    <recommendedName>
        <fullName evidence="4">Flagellar protein FlaG</fullName>
    </recommendedName>
</protein>
<feature type="region of interest" description="Disordered" evidence="1">
    <location>
        <begin position="1"/>
        <end position="46"/>
    </location>
</feature>
<dbReference type="RefSeq" id="WP_378776664.1">
    <property type="nucleotide sequence ID" value="NZ_JBHTMX010000194.1"/>
</dbReference>
<gene>
    <name evidence="2" type="ORF">ACFQ4O_14795</name>
</gene>